<evidence type="ECO:0000259" key="8">
    <source>
        <dbReference type="Pfam" id="PF04239"/>
    </source>
</evidence>
<dbReference type="OrthoDB" id="9793799at2"/>
<evidence type="ECO:0000256" key="2">
    <source>
        <dbReference type="ARBA" id="ARBA00006448"/>
    </source>
</evidence>
<keyword evidence="10" id="KW-1185">Reference proteome</keyword>
<reference evidence="10" key="1">
    <citation type="submission" date="2016-10" db="EMBL/GenBank/DDBJ databases">
        <authorList>
            <person name="Varghese N."/>
            <person name="Submissions S."/>
        </authorList>
    </citation>
    <scope>NUCLEOTIDE SEQUENCE [LARGE SCALE GENOMIC DNA]</scope>
    <source>
        <strain evidence="10">DSM 17453</strain>
    </source>
</reference>
<evidence type="ECO:0000256" key="3">
    <source>
        <dbReference type="ARBA" id="ARBA00022475"/>
    </source>
</evidence>
<comment type="similarity">
    <text evidence="2">Belongs to the UPF0702 family.</text>
</comment>
<dbReference type="RefSeq" id="WP_089998755.1">
    <property type="nucleotide sequence ID" value="NZ_FOBV01000002.1"/>
</dbReference>
<protein>
    <recommendedName>
        <fullName evidence="8">YetF C-terminal domain-containing protein</fullName>
    </recommendedName>
</protein>
<evidence type="ECO:0000256" key="1">
    <source>
        <dbReference type="ARBA" id="ARBA00004651"/>
    </source>
</evidence>
<keyword evidence="5 7" id="KW-1133">Transmembrane helix</keyword>
<dbReference type="EMBL" id="FOBV01000002">
    <property type="protein sequence ID" value="SEM27793.1"/>
    <property type="molecule type" value="Genomic_DNA"/>
</dbReference>
<keyword evidence="3" id="KW-1003">Cell membrane</keyword>
<evidence type="ECO:0000256" key="5">
    <source>
        <dbReference type="ARBA" id="ARBA00022989"/>
    </source>
</evidence>
<evidence type="ECO:0000313" key="9">
    <source>
        <dbReference type="EMBL" id="SEM27793.1"/>
    </source>
</evidence>
<dbReference type="Pfam" id="PF04239">
    <property type="entry name" value="DUF421"/>
    <property type="match status" value="1"/>
</dbReference>
<dbReference type="Gene3D" id="3.30.240.20">
    <property type="entry name" value="bsu07140 like domains"/>
    <property type="match status" value="1"/>
</dbReference>
<keyword evidence="6 7" id="KW-0472">Membrane</keyword>
<organism evidence="9 10">
    <name type="scientific">Chryseobacterium taichungense</name>
    <dbReference type="NCBI Taxonomy" id="295069"/>
    <lineage>
        <taxon>Bacteria</taxon>
        <taxon>Pseudomonadati</taxon>
        <taxon>Bacteroidota</taxon>
        <taxon>Flavobacteriia</taxon>
        <taxon>Flavobacteriales</taxon>
        <taxon>Weeksellaceae</taxon>
        <taxon>Chryseobacterium group</taxon>
        <taxon>Chryseobacterium</taxon>
    </lineage>
</organism>
<dbReference type="STRING" id="295069.SAMN05421856_102159"/>
<evidence type="ECO:0000256" key="4">
    <source>
        <dbReference type="ARBA" id="ARBA00022692"/>
    </source>
</evidence>
<dbReference type="Proteomes" id="UP000199450">
    <property type="component" value="Unassembled WGS sequence"/>
</dbReference>
<feature type="transmembrane region" description="Helical" evidence="7">
    <location>
        <begin position="66"/>
        <end position="84"/>
    </location>
</feature>
<dbReference type="InterPro" id="IPR023090">
    <property type="entry name" value="UPF0702_alpha/beta_dom_sf"/>
</dbReference>
<evidence type="ECO:0000256" key="6">
    <source>
        <dbReference type="ARBA" id="ARBA00023136"/>
    </source>
</evidence>
<accession>A0A1H7X216</accession>
<comment type="subcellular location">
    <subcellularLocation>
        <location evidence="1">Cell membrane</location>
        <topology evidence="1">Multi-pass membrane protein</topology>
    </subcellularLocation>
</comment>
<feature type="domain" description="YetF C-terminal" evidence="8">
    <location>
        <begin position="90"/>
        <end position="158"/>
    </location>
</feature>
<dbReference type="AlphaFoldDB" id="A0A1H7X216"/>
<evidence type="ECO:0000256" key="7">
    <source>
        <dbReference type="SAM" id="Phobius"/>
    </source>
</evidence>
<dbReference type="GO" id="GO:0005886">
    <property type="term" value="C:plasma membrane"/>
    <property type="evidence" value="ECO:0007669"/>
    <property type="project" value="UniProtKB-SubCell"/>
</dbReference>
<keyword evidence="4 7" id="KW-0812">Transmembrane</keyword>
<dbReference type="PANTHER" id="PTHR34582">
    <property type="entry name" value="UPF0702 TRANSMEMBRANE PROTEIN YCAP"/>
    <property type="match status" value="1"/>
</dbReference>
<gene>
    <name evidence="9" type="ORF">SAMN05421856_102159</name>
</gene>
<name>A0A1H7X216_9FLAO</name>
<evidence type="ECO:0000313" key="10">
    <source>
        <dbReference type="Proteomes" id="UP000199450"/>
    </source>
</evidence>
<dbReference type="PANTHER" id="PTHR34582:SF6">
    <property type="entry name" value="UPF0702 TRANSMEMBRANE PROTEIN YCAP"/>
    <property type="match status" value="1"/>
</dbReference>
<sequence length="180" mass="19985">MEDLLLENWEKLGQVALMTIASFVILFLFIRISGKRTLAKFNAFDFVVTVALGSTLAYMMLAMVPLAEGVMVLFLIIALQYLFAKLASTSDKMEHLINSSPRLLFYKGKYLKDNMNTEAITVDEIYAVVRQAGLEKLDDVLAVVIELNGEISVIKKSDTLGGKSSLEDLDIPDSEGRDNL</sequence>
<feature type="transmembrane region" description="Helical" evidence="7">
    <location>
        <begin position="42"/>
        <end position="60"/>
    </location>
</feature>
<proteinExistence type="inferred from homology"/>
<feature type="transmembrane region" description="Helical" evidence="7">
    <location>
        <begin position="12"/>
        <end position="30"/>
    </location>
</feature>
<dbReference type="InterPro" id="IPR007353">
    <property type="entry name" value="DUF421"/>
</dbReference>